<evidence type="ECO:0000256" key="3">
    <source>
        <dbReference type="ARBA" id="ARBA00023002"/>
    </source>
</evidence>
<feature type="domain" description="Alcohol dehydrogenase iron-type/glycerol dehydrogenase GldA" evidence="4">
    <location>
        <begin position="10"/>
        <end position="175"/>
    </location>
</feature>
<dbReference type="InterPro" id="IPR056798">
    <property type="entry name" value="ADH_Fe_C"/>
</dbReference>
<evidence type="ECO:0000256" key="1">
    <source>
        <dbReference type="ARBA" id="ARBA00001962"/>
    </source>
</evidence>
<dbReference type="InterPro" id="IPR039697">
    <property type="entry name" value="Alcohol_dehydrogenase_Fe"/>
</dbReference>
<dbReference type="FunFam" id="1.20.1090.10:FF:000001">
    <property type="entry name" value="Aldehyde-alcohol dehydrogenase"/>
    <property type="match status" value="1"/>
</dbReference>
<dbReference type="FunFam" id="3.40.50.1970:FF:000003">
    <property type="entry name" value="Alcohol dehydrogenase, iron-containing"/>
    <property type="match status" value="1"/>
</dbReference>
<dbReference type="EMBL" id="AB073151">
    <property type="protein sequence ID" value="BAC22648.1"/>
    <property type="molecule type" value="Genomic_DNA"/>
</dbReference>
<dbReference type="GO" id="GO:0046872">
    <property type="term" value="F:metal ion binding"/>
    <property type="evidence" value="ECO:0007669"/>
    <property type="project" value="InterPro"/>
</dbReference>
<dbReference type="Pfam" id="PF25137">
    <property type="entry name" value="ADH_Fe_C"/>
    <property type="match status" value="1"/>
</dbReference>
<sequence>MNPFHFETTPRIICHNGASTKLGEAARNLGIRHAFFVTDKGVHQAGLTSAAMDSLKAADIAVTIFSEVQADPPESVIVQAAAAAREAGANGIIGFGGGSSMDTAKLVALLVKSPQELSAIYGAGLARGPRLPLIQIPTTAGTGSEVTPISVVTTPTDEKKPVVSSLLLPDIALLDAQLTIALPPAVTGATGVDALVHAIEALSTRLKRNPLSDLLAIKAVQMIYDHLPLAVKEGSNLEVREQMLLASLFAGMAFSNASVGAVHAFAYPLGVRFHVPHGLSNSLMLPHILRFNQQAAESTYALLGRSIRPELESASDAAASAAFVDAMSELVAQMPYAQSLRELGVERDDLAMLAKDVMGIQRLLDHNPCPITHEDAMKLYARAF</sequence>
<gene>
    <name evidence="6" type="primary">cpnD</name>
</gene>
<proteinExistence type="inferred from homology"/>
<comment type="cofactor">
    <cofactor evidence="1">
        <name>Fe cation</name>
        <dbReference type="ChEBI" id="CHEBI:24875"/>
    </cofactor>
</comment>
<evidence type="ECO:0000313" key="6">
    <source>
        <dbReference type="EMBL" id="BAC22648.1"/>
    </source>
</evidence>
<dbReference type="CDD" id="cd08193">
    <property type="entry name" value="HVD"/>
    <property type="match status" value="1"/>
</dbReference>
<evidence type="ECO:0000259" key="4">
    <source>
        <dbReference type="Pfam" id="PF00465"/>
    </source>
</evidence>
<organism evidence="6">
    <name type="scientific">Comamonas sp. (strain NCIMB 9872)</name>
    <dbReference type="NCBI Taxonomy" id="213664"/>
    <lineage>
        <taxon>Bacteria</taxon>
        <taxon>Pseudomonadati</taxon>
        <taxon>Pseudomonadota</taxon>
        <taxon>Betaproteobacteria</taxon>
        <taxon>Burkholderiales</taxon>
        <taxon>Comamonadaceae</taxon>
        <taxon>Comamonas</taxon>
    </lineage>
</organism>
<dbReference type="PANTHER" id="PTHR11496:SF102">
    <property type="entry name" value="ALCOHOL DEHYDROGENASE 4"/>
    <property type="match status" value="1"/>
</dbReference>
<dbReference type="SUPFAM" id="SSF56796">
    <property type="entry name" value="Dehydroquinate synthase-like"/>
    <property type="match status" value="1"/>
</dbReference>
<comment type="similarity">
    <text evidence="2">Belongs to the iron-containing alcohol dehydrogenase family.</text>
</comment>
<protein>
    <submittedName>
        <fullName evidence="6">5-hydroxyvalerate dehydrogenase</fullName>
    </submittedName>
</protein>
<name>Q8GAW4_COMS9</name>
<dbReference type="InterPro" id="IPR001670">
    <property type="entry name" value="ADH_Fe/GldA"/>
</dbReference>
<dbReference type="GO" id="GO:0004022">
    <property type="term" value="F:alcohol dehydrogenase (NAD+) activity"/>
    <property type="evidence" value="ECO:0007669"/>
    <property type="project" value="TreeGrafter"/>
</dbReference>
<evidence type="ECO:0000256" key="2">
    <source>
        <dbReference type="ARBA" id="ARBA00007358"/>
    </source>
</evidence>
<dbReference type="Gene3D" id="3.40.50.1970">
    <property type="match status" value="1"/>
</dbReference>
<dbReference type="Pfam" id="PF00465">
    <property type="entry name" value="Fe-ADH"/>
    <property type="match status" value="1"/>
</dbReference>
<reference evidence="6" key="1">
    <citation type="journal article" date="2002" name="Appl. Environ. Microbiol.">
        <title>Cloning and characterization of a gene cluster involved in cyclopentanol metabolism in Comamonas sp. strain NCIMB 9872 and biotransformations effected by Escherichia coli-expressed cyclopentanone 1,2-monooxygenase.</title>
        <authorList>
            <person name="Iwaki H."/>
            <person name="Hasegawa Y."/>
            <person name="Wang S."/>
            <person name="Kayser M.M."/>
            <person name="Lau P.C.K."/>
        </authorList>
    </citation>
    <scope>NUCLEOTIDE SEQUENCE</scope>
    <source>
        <strain evidence="6">NCIMB 9872</strain>
    </source>
</reference>
<dbReference type="AlphaFoldDB" id="Q8GAW4"/>
<feature type="domain" description="Fe-containing alcohol dehydrogenase-like C-terminal" evidence="5">
    <location>
        <begin position="189"/>
        <end position="384"/>
    </location>
</feature>
<dbReference type="PANTHER" id="PTHR11496">
    <property type="entry name" value="ALCOHOL DEHYDROGENASE"/>
    <property type="match status" value="1"/>
</dbReference>
<keyword evidence="3" id="KW-0560">Oxidoreductase</keyword>
<accession>Q8GAW4</accession>
<evidence type="ECO:0000259" key="5">
    <source>
        <dbReference type="Pfam" id="PF25137"/>
    </source>
</evidence>
<dbReference type="Gene3D" id="1.20.1090.10">
    <property type="entry name" value="Dehydroquinate synthase-like - alpha domain"/>
    <property type="match status" value="1"/>
</dbReference>